<dbReference type="KEGG" id="sfi:SFUL_552"/>
<dbReference type="HOGENOM" id="CLU_139810_0_0_11"/>
<feature type="transmembrane region" description="Helical" evidence="6">
    <location>
        <begin position="6"/>
        <end position="26"/>
    </location>
</feature>
<dbReference type="PATRIC" id="fig|1303692.3.peg.564"/>
<evidence type="ECO:0000256" key="6">
    <source>
        <dbReference type="SAM" id="Phobius"/>
    </source>
</evidence>
<dbReference type="InterPro" id="IPR010652">
    <property type="entry name" value="DUF1232"/>
</dbReference>
<name>N0CHC9_STRMI</name>
<evidence type="ECO:0000259" key="7">
    <source>
        <dbReference type="Pfam" id="PF06803"/>
    </source>
</evidence>
<organism evidence="8 9">
    <name type="scientific">Streptomyces microflavus DSM 40593</name>
    <dbReference type="NCBI Taxonomy" id="1303692"/>
    <lineage>
        <taxon>Bacteria</taxon>
        <taxon>Bacillati</taxon>
        <taxon>Actinomycetota</taxon>
        <taxon>Actinomycetes</taxon>
        <taxon>Kitasatosporales</taxon>
        <taxon>Streptomycetaceae</taxon>
        <taxon>Streptomyces</taxon>
    </lineage>
</organism>
<keyword evidence="3 6" id="KW-1133">Transmembrane helix</keyword>
<feature type="domain" description="DUF1232" evidence="7">
    <location>
        <begin position="45"/>
        <end position="75"/>
    </location>
</feature>
<keyword evidence="2 6" id="KW-0812">Transmembrane</keyword>
<feature type="region of interest" description="Disordered" evidence="5">
    <location>
        <begin position="92"/>
        <end position="132"/>
    </location>
</feature>
<dbReference type="Proteomes" id="UP000013304">
    <property type="component" value="Chromosome"/>
</dbReference>
<dbReference type="RefSeq" id="WP_015606922.1">
    <property type="nucleotide sequence ID" value="NC_021177.1"/>
</dbReference>
<evidence type="ECO:0000313" key="8">
    <source>
        <dbReference type="EMBL" id="AGK75536.1"/>
    </source>
</evidence>
<evidence type="ECO:0000256" key="5">
    <source>
        <dbReference type="SAM" id="MobiDB-lite"/>
    </source>
</evidence>
<keyword evidence="4 6" id="KW-0472">Membrane</keyword>
<accession>N0CHC9</accession>
<evidence type="ECO:0000256" key="2">
    <source>
        <dbReference type="ARBA" id="ARBA00022692"/>
    </source>
</evidence>
<dbReference type="eggNOG" id="ENOG502ZD2N">
    <property type="taxonomic scope" value="Bacteria"/>
</dbReference>
<dbReference type="EMBL" id="CP005080">
    <property type="protein sequence ID" value="AGK75536.1"/>
    <property type="molecule type" value="Genomic_DNA"/>
</dbReference>
<reference evidence="8 9" key="1">
    <citation type="submission" date="2013-04" db="EMBL/GenBank/DDBJ databases">
        <title>Complete genome sequence of Streptomyces fulvissimus.</title>
        <authorList>
            <person name="Myronovskyi M."/>
            <person name="Tokovenko B."/>
            <person name="Manderscheid N."/>
            <person name="Petzke L."/>
            <person name="Luzhetskyy A."/>
        </authorList>
    </citation>
    <scope>NUCLEOTIDE SEQUENCE [LARGE SCALE GENOMIC DNA]</scope>
    <source>
        <strain evidence="8 9">DSM 40593</strain>
    </source>
</reference>
<dbReference type="AlphaFoldDB" id="N0CHC9"/>
<dbReference type="Pfam" id="PF06803">
    <property type="entry name" value="DUF1232"/>
    <property type="match status" value="1"/>
</dbReference>
<sequence length="132" mass="13728">MDTTVWLVVAAVAALIMLALAAVLLVRVFKARKLLVDAGIPLRNKALVWAAVVYTVSPVDLLPDPVYLDDIGFLLLALRSLHAAAASAGLGRAKGKGAPAEIPKPEKTSLGKTALGKTALGKTGEPRPDAVR</sequence>
<evidence type="ECO:0000313" key="9">
    <source>
        <dbReference type="Proteomes" id="UP000013304"/>
    </source>
</evidence>
<evidence type="ECO:0000256" key="4">
    <source>
        <dbReference type="ARBA" id="ARBA00023136"/>
    </source>
</evidence>
<dbReference type="GO" id="GO:0012505">
    <property type="term" value="C:endomembrane system"/>
    <property type="evidence" value="ECO:0007669"/>
    <property type="project" value="UniProtKB-SubCell"/>
</dbReference>
<evidence type="ECO:0000256" key="1">
    <source>
        <dbReference type="ARBA" id="ARBA00004127"/>
    </source>
</evidence>
<gene>
    <name evidence="8" type="ORF">SFUL_552</name>
</gene>
<comment type="subcellular location">
    <subcellularLocation>
        <location evidence="1">Endomembrane system</location>
        <topology evidence="1">Multi-pass membrane protein</topology>
    </subcellularLocation>
</comment>
<protein>
    <submittedName>
        <fullName evidence="8">Membrane protein</fullName>
    </submittedName>
</protein>
<evidence type="ECO:0000256" key="3">
    <source>
        <dbReference type="ARBA" id="ARBA00022989"/>
    </source>
</evidence>
<proteinExistence type="predicted"/>